<keyword evidence="7 16" id="KW-0808">Transferase</keyword>
<evidence type="ECO:0000256" key="14">
    <source>
        <dbReference type="ARBA" id="ARBA00048586"/>
    </source>
</evidence>
<evidence type="ECO:0000256" key="8">
    <source>
        <dbReference type="ARBA" id="ARBA00022692"/>
    </source>
</evidence>
<keyword evidence="8 17" id="KW-0812">Transmembrane</keyword>
<dbReference type="NCBIfam" id="TIGR00560">
    <property type="entry name" value="pgsA"/>
    <property type="match status" value="1"/>
</dbReference>
<comment type="pathway">
    <text evidence="2">Phospholipid metabolism; phosphatidylglycerol biosynthesis; phosphatidylglycerol from CDP-diacylglycerol: step 1/2.</text>
</comment>
<evidence type="ECO:0000256" key="12">
    <source>
        <dbReference type="ARBA" id="ARBA00023209"/>
    </source>
</evidence>
<dbReference type="PROSITE" id="PS00379">
    <property type="entry name" value="CDP_ALCOHOL_P_TRANSF"/>
    <property type="match status" value="1"/>
</dbReference>
<evidence type="ECO:0000256" key="15">
    <source>
        <dbReference type="NCBIfam" id="TIGR00560"/>
    </source>
</evidence>
<dbReference type="InterPro" id="IPR048254">
    <property type="entry name" value="CDP_ALCOHOL_P_TRANSF_CS"/>
</dbReference>
<keyword evidence="6" id="KW-0444">Lipid biosynthesis</keyword>
<dbReference type="Gene3D" id="1.20.120.1760">
    <property type="match status" value="1"/>
</dbReference>
<feature type="transmembrane region" description="Helical" evidence="17">
    <location>
        <begin position="98"/>
        <end position="119"/>
    </location>
</feature>
<reference evidence="18" key="2">
    <citation type="submission" date="2024-05" db="EMBL/GenBank/DDBJ databases">
        <title>Rhodohalobacter halophilus gen. nov., sp. nov., a moderately halophilic member of the family Balneolaceae.</title>
        <authorList>
            <person name="Xia J."/>
        </authorList>
    </citation>
    <scope>NUCLEOTIDE SEQUENCE</scope>
    <source>
        <strain evidence="18">WB101</strain>
    </source>
</reference>
<evidence type="ECO:0000256" key="5">
    <source>
        <dbReference type="ARBA" id="ARBA00014944"/>
    </source>
</evidence>
<comment type="similarity">
    <text evidence="3 16">Belongs to the CDP-alcohol phosphatidyltransferase class-I family.</text>
</comment>
<keyword evidence="9 17" id="KW-1133">Transmembrane helix</keyword>
<evidence type="ECO:0000256" key="11">
    <source>
        <dbReference type="ARBA" id="ARBA00023136"/>
    </source>
</evidence>
<evidence type="ECO:0000256" key="9">
    <source>
        <dbReference type="ARBA" id="ARBA00022989"/>
    </source>
</evidence>
<gene>
    <name evidence="18" type="primary">pgsA</name>
    <name evidence="18" type="ORF">L6773_18050</name>
</gene>
<evidence type="ECO:0000256" key="17">
    <source>
        <dbReference type="SAM" id="Phobius"/>
    </source>
</evidence>
<evidence type="ECO:0000256" key="7">
    <source>
        <dbReference type="ARBA" id="ARBA00022679"/>
    </source>
</evidence>
<feature type="transmembrane region" description="Helical" evidence="17">
    <location>
        <begin position="38"/>
        <end position="59"/>
    </location>
</feature>
<protein>
    <recommendedName>
        <fullName evidence="5 15">CDP-diacylglycerol--glycerol-3-phosphate 3-phosphatidyltransferase</fullName>
        <ecNumber evidence="4 15">2.7.8.5</ecNumber>
    </recommendedName>
</protein>
<dbReference type="EC" id="2.7.8.5" evidence="4 15"/>
<dbReference type="InterPro" id="IPR000462">
    <property type="entry name" value="CDP-OH_P_trans"/>
</dbReference>
<dbReference type="GO" id="GO:0008444">
    <property type="term" value="F:CDP-diacylglycerol-glycerol-3-phosphate 3-phosphatidyltransferase activity"/>
    <property type="evidence" value="ECO:0007669"/>
    <property type="project" value="UniProtKB-EC"/>
</dbReference>
<dbReference type="InterPro" id="IPR043130">
    <property type="entry name" value="CDP-OH_PTrfase_TM_dom"/>
</dbReference>
<sequence length="205" mass="23559">MTRIIPLSVQKIPNILSGFRLLLAPIFLYLFIQDQIFWRAISLVIFFIAAATDFIDGYIARRFNAESDFGVFLDPLADKFLTFAGFICLPFLDPSQFPLWAILLIVVRDVAITALRIFANRKGVIMQTRYMAKVKTAIQMMYLYIALIFGLLMLFRGRFGEMIQIILDSNVFYTGLMLVMIITLYSGIEYIVVNRALFSSQFKKS</sequence>
<reference evidence="18" key="1">
    <citation type="submission" date="2022-01" db="EMBL/GenBank/DDBJ databases">
        <authorList>
            <person name="Wang Y."/>
        </authorList>
    </citation>
    <scope>NUCLEOTIDE SEQUENCE</scope>
    <source>
        <strain evidence="18">WB101</strain>
    </source>
</reference>
<evidence type="ECO:0000256" key="4">
    <source>
        <dbReference type="ARBA" id="ARBA00013170"/>
    </source>
</evidence>
<dbReference type="PIRSF" id="PIRSF000847">
    <property type="entry name" value="Phos_ph_gly_syn"/>
    <property type="match status" value="1"/>
</dbReference>
<evidence type="ECO:0000313" key="19">
    <source>
        <dbReference type="Proteomes" id="UP001165366"/>
    </source>
</evidence>
<dbReference type="EMBL" id="JAKLWS010000034">
    <property type="protein sequence ID" value="MCG2590485.1"/>
    <property type="molecule type" value="Genomic_DNA"/>
</dbReference>
<name>A0ABS9KI17_9BACT</name>
<evidence type="ECO:0000256" key="13">
    <source>
        <dbReference type="ARBA" id="ARBA00023264"/>
    </source>
</evidence>
<dbReference type="RefSeq" id="WP_237855897.1">
    <property type="nucleotide sequence ID" value="NZ_JAKLWS010000034.1"/>
</dbReference>
<feature type="transmembrane region" description="Helical" evidence="17">
    <location>
        <begin position="171"/>
        <end position="193"/>
    </location>
</feature>
<evidence type="ECO:0000256" key="3">
    <source>
        <dbReference type="ARBA" id="ARBA00010441"/>
    </source>
</evidence>
<organism evidence="18 19">
    <name type="scientific">Rhodohalobacter sulfatireducens</name>
    <dbReference type="NCBI Taxonomy" id="2911366"/>
    <lineage>
        <taxon>Bacteria</taxon>
        <taxon>Pseudomonadati</taxon>
        <taxon>Balneolota</taxon>
        <taxon>Balneolia</taxon>
        <taxon>Balneolales</taxon>
        <taxon>Balneolaceae</taxon>
        <taxon>Rhodohalobacter</taxon>
    </lineage>
</organism>
<feature type="transmembrane region" description="Helical" evidence="17">
    <location>
        <begin position="12"/>
        <end position="32"/>
    </location>
</feature>
<keyword evidence="10" id="KW-0443">Lipid metabolism</keyword>
<comment type="caution">
    <text evidence="18">The sequence shown here is derived from an EMBL/GenBank/DDBJ whole genome shotgun (WGS) entry which is preliminary data.</text>
</comment>
<accession>A0ABS9KI17</accession>
<dbReference type="InterPro" id="IPR004570">
    <property type="entry name" value="Phosphatidylglycerol_P_synth"/>
</dbReference>
<keyword evidence="11 17" id="KW-0472">Membrane</keyword>
<keyword evidence="12" id="KW-0594">Phospholipid biosynthesis</keyword>
<dbReference type="PANTHER" id="PTHR14269:SF11">
    <property type="entry name" value="CDP-DIACYLGLYCEROL--GLYCEROL-3-PHOSPHATE 3-PHOSPHATIDYLTRANSFERASE"/>
    <property type="match status" value="1"/>
</dbReference>
<evidence type="ECO:0000256" key="2">
    <source>
        <dbReference type="ARBA" id="ARBA00005042"/>
    </source>
</evidence>
<comment type="catalytic activity">
    <reaction evidence="14">
        <text>a CDP-1,2-diacyl-sn-glycerol + sn-glycerol 3-phosphate = a 1,2-diacyl-sn-glycero-3-phospho-(1'-sn-glycero-3'-phosphate) + CMP + H(+)</text>
        <dbReference type="Rhea" id="RHEA:12593"/>
        <dbReference type="ChEBI" id="CHEBI:15378"/>
        <dbReference type="ChEBI" id="CHEBI:57597"/>
        <dbReference type="ChEBI" id="CHEBI:58332"/>
        <dbReference type="ChEBI" id="CHEBI:60110"/>
        <dbReference type="ChEBI" id="CHEBI:60377"/>
        <dbReference type="EC" id="2.7.8.5"/>
    </reaction>
</comment>
<dbReference type="Pfam" id="PF01066">
    <property type="entry name" value="CDP-OH_P_transf"/>
    <property type="match status" value="1"/>
</dbReference>
<evidence type="ECO:0000256" key="16">
    <source>
        <dbReference type="RuleBase" id="RU003750"/>
    </source>
</evidence>
<evidence type="ECO:0000256" key="10">
    <source>
        <dbReference type="ARBA" id="ARBA00023098"/>
    </source>
</evidence>
<evidence type="ECO:0000313" key="18">
    <source>
        <dbReference type="EMBL" id="MCG2590485.1"/>
    </source>
</evidence>
<keyword evidence="19" id="KW-1185">Reference proteome</keyword>
<proteinExistence type="inferred from homology"/>
<dbReference type="PANTHER" id="PTHR14269">
    <property type="entry name" value="CDP-DIACYLGLYCEROL--GLYCEROL-3-PHOSPHATE 3-PHOSPHATIDYLTRANSFERASE-RELATED"/>
    <property type="match status" value="1"/>
</dbReference>
<evidence type="ECO:0000256" key="6">
    <source>
        <dbReference type="ARBA" id="ARBA00022516"/>
    </source>
</evidence>
<keyword evidence="13" id="KW-1208">Phospholipid metabolism</keyword>
<dbReference type="Proteomes" id="UP001165366">
    <property type="component" value="Unassembled WGS sequence"/>
</dbReference>
<feature type="transmembrane region" description="Helical" evidence="17">
    <location>
        <begin position="140"/>
        <end position="159"/>
    </location>
</feature>
<comment type="subcellular location">
    <subcellularLocation>
        <location evidence="1">Membrane</location>
        <topology evidence="1">Multi-pass membrane protein</topology>
    </subcellularLocation>
</comment>
<evidence type="ECO:0000256" key="1">
    <source>
        <dbReference type="ARBA" id="ARBA00004141"/>
    </source>
</evidence>
<dbReference type="InterPro" id="IPR050324">
    <property type="entry name" value="CDP-alcohol_PTase-I"/>
</dbReference>